<dbReference type="InterPro" id="IPR003395">
    <property type="entry name" value="RecF/RecN/SMC_N"/>
</dbReference>
<evidence type="ECO:0000313" key="10">
    <source>
        <dbReference type="Proteomes" id="UP000199370"/>
    </source>
</evidence>
<dbReference type="GO" id="GO:0007059">
    <property type="term" value="P:chromosome segregation"/>
    <property type="evidence" value="ECO:0007669"/>
    <property type="project" value="UniProtKB-UniRule"/>
</dbReference>
<evidence type="ECO:0000313" key="9">
    <source>
        <dbReference type="EMBL" id="SDM88981.1"/>
    </source>
</evidence>
<dbReference type="OrthoDB" id="9143at2157"/>
<sequence length="1195" mass="134900">MHIKELVLDNFKSFGRKTRIPFYEDFTVVTGPNGSGKSNIIDAVLFALGLARTRGIRAEKLTDLIYNPGHDDGDRSGGPREAIVEVVLDNEDRTLSRSQVVNAAGSDNVGDVDEIRVKRRVKETEDNYYSYYYLNDRSVNLSDIQDLLAQAGVAPEGYNVVMQGDVTEIINMTPHSRREIIDEIAGVAEFDAKKEDALEELETVQERINEAELRIEEKQARLDQLEDERQTAMRYRRLRREKEQYEGYLKAAELEDKREERDSVEAKIEHTEAELEELQRDLDQKQGTVVRLQEDLEDLNAEIERKGEDEQLAIKREIEGIKGDISRLEDKVEASEESIEAAETKRRESFVKIDRKQEEVDDVEGDIRETKVAKSSLKADVASKREELADVQAEIDAIDTEYDELKNDLQEKKAELEAERDAVNELQREKDRLVDERRRRSNEASEIDDDIEAQRAEIPDLEAEQSDLEDELEKAEQNVDSIASVVEDLKAEKESYQDDLATVEDDLQAEQQKYAELEAKAGESGDSSFGRSVTTVLNSGIEGVRGAVAQLGSVTPDYATACETAAGGRMANVVVRDDVVGQQCIEHLKSRNAGRATMLPMNKMRERSLPSAPDVPGVVDFAYNLIDFDDEYAGIFSHVVGDTLVVEDLDTARDMQGDYRLVTLDGDLVEKSGAMTGGSSSGSRYSFDSSGEGQLKRVAERISELEDERQSLRDDIQAVESRLDDARDRKSDAVDEVRGIESDIESTERKIAEREKRIADLQDRRAEIEDERESVDEEMQEIEADIDATQGEITELESEVAEIEAELEDSRIPELTRQKEAIQEEIDDIEDRLDELDAELNELQLEKQYAEEAIEDLHDDIEAAQNEKAKHEERIEELEAQVAEKEETLESKRREVLELENELSELKDEREELREELQSAKSERDSVQGQVDAVQSKLDSYTETRDQLDWEIESLAEEVGEYDPEDVPEHDVVVEMVDCLQGDMEAMEPVNMLAIDEYDDVRADLDELEDGRDTLVEEGDAIRERIDSYEAQKRETFMDAFDDIDEQFQDIFTRLSNGSGRLHLEDEEDPFDGGLTMKAQPADKPIQRLDAMSGGEKSLTALAFIFAIQRHNPAPFYALDEIDAFLDAVNAERVGQMVDELAGQAQFVVVSHRTAMLDRSERAIGVTMQEDNVSAVTGIDLSDGDAGDVEVSADD</sequence>
<dbReference type="InterPro" id="IPR027417">
    <property type="entry name" value="P-loop_NTPase"/>
</dbReference>
<dbReference type="PANTHER" id="PTHR43977">
    <property type="entry name" value="STRUCTURAL MAINTENANCE OF CHROMOSOMES PROTEIN 3"/>
    <property type="match status" value="1"/>
</dbReference>
<evidence type="ECO:0000256" key="7">
    <source>
        <dbReference type="SAM" id="MobiDB-lite"/>
    </source>
</evidence>
<dbReference type="EMBL" id="FNIA01000009">
    <property type="protein sequence ID" value="SDM88981.1"/>
    <property type="molecule type" value="Genomic_DNA"/>
</dbReference>
<dbReference type="Gene3D" id="1.20.5.340">
    <property type="match status" value="1"/>
</dbReference>
<organism evidence="9 10">
    <name type="scientific">Haloarchaeobius iranensis</name>
    <dbReference type="NCBI Taxonomy" id="996166"/>
    <lineage>
        <taxon>Archaea</taxon>
        <taxon>Methanobacteriati</taxon>
        <taxon>Methanobacteriota</taxon>
        <taxon>Stenosarchaea group</taxon>
        <taxon>Halobacteria</taxon>
        <taxon>Halobacteriales</taxon>
        <taxon>Halorubellaceae</taxon>
        <taxon>Haloarchaeobius</taxon>
    </lineage>
</organism>
<comment type="domain">
    <text evidence="6">Contains large globular domains required for ATP hydrolysis at each terminus and a third globular domain forming a flexible hinge near the middle of the molecule. These domains are separated by coiled-coil structures.</text>
</comment>
<dbReference type="Gene3D" id="3.30.70.1620">
    <property type="match status" value="1"/>
</dbReference>
<keyword evidence="5 6" id="KW-0238">DNA-binding</keyword>
<dbReference type="GO" id="GO:0016887">
    <property type="term" value="F:ATP hydrolysis activity"/>
    <property type="evidence" value="ECO:0007669"/>
    <property type="project" value="InterPro"/>
</dbReference>
<feature type="domain" description="SMC hinge" evidence="8">
    <location>
        <begin position="542"/>
        <end position="656"/>
    </location>
</feature>
<keyword evidence="3 6" id="KW-0067">ATP-binding</keyword>
<feature type="compositionally biased region" description="Basic and acidic residues" evidence="7">
    <location>
        <begin position="904"/>
        <end position="926"/>
    </location>
</feature>
<protein>
    <recommendedName>
        <fullName evidence="6">Chromosome partition protein Smc</fullName>
    </recommendedName>
</protein>
<accession>A0A1G9WXH6</accession>
<dbReference type="Pfam" id="PF06470">
    <property type="entry name" value="SMC_hinge"/>
    <property type="match status" value="1"/>
</dbReference>
<name>A0A1G9WXH6_9EURY</name>
<dbReference type="SUPFAM" id="SSF57997">
    <property type="entry name" value="Tropomyosin"/>
    <property type="match status" value="1"/>
</dbReference>
<dbReference type="Gene3D" id="3.40.50.300">
    <property type="entry name" value="P-loop containing nucleotide triphosphate hydrolases"/>
    <property type="match status" value="2"/>
</dbReference>
<dbReference type="SUPFAM" id="SSF75553">
    <property type="entry name" value="Smc hinge domain"/>
    <property type="match status" value="1"/>
</dbReference>
<dbReference type="GO" id="GO:0006260">
    <property type="term" value="P:DNA replication"/>
    <property type="evidence" value="ECO:0007669"/>
    <property type="project" value="UniProtKB-UniRule"/>
</dbReference>
<comment type="subcellular location">
    <subcellularLocation>
        <location evidence="6">Cytoplasm</location>
    </subcellularLocation>
</comment>
<dbReference type="GO" id="GO:0005737">
    <property type="term" value="C:cytoplasm"/>
    <property type="evidence" value="ECO:0007669"/>
    <property type="project" value="UniProtKB-SubCell"/>
</dbReference>
<keyword evidence="4 6" id="KW-0175">Coiled coil</keyword>
<dbReference type="GO" id="GO:0030261">
    <property type="term" value="P:chromosome condensation"/>
    <property type="evidence" value="ECO:0007669"/>
    <property type="project" value="InterPro"/>
</dbReference>
<dbReference type="GO" id="GO:0005524">
    <property type="term" value="F:ATP binding"/>
    <property type="evidence" value="ECO:0007669"/>
    <property type="project" value="UniProtKB-UniRule"/>
</dbReference>
<dbReference type="Pfam" id="PF02463">
    <property type="entry name" value="SMC_N"/>
    <property type="match status" value="1"/>
</dbReference>
<dbReference type="InterPro" id="IPR024704">
    <property type="entry name" value="SMC"/>
</dbReference>
<dbReference type="AlphaFoldDB" id="A0A1G9WXH6"/>
<evidence type="ECO:0000256" key="6">
    <source>
        <dbReference type="HAMAP-Rule" id="MF_01894"/>
    </source>
</evidence>
<evidence type="ECO:0000256" key="1">
    <source>
        <dbReference type="ARBA" id="ARBA00022490"/>
    </source>
</evidence>
<dbReference type="GO" id="GO:0005694">
    <property type="term" value="C:chromosome"/>
    <property type="evidence" value="ECO:0007669"/>
    <property type="project" value="InterPro"/>
</dbReference>
<comment type="function">
    <text evidence="6">Required for chromosome condensation and partitioning.</text>
</comment>
<feature type="compositionally biased region" description="Acidic residues" evidence="7">
    <location>
        <begin position="459"/>
        <end position="469"/>
    </location>
</feature>
<feature type="region of interest" description="Disordered" evidence="7">
    <location>
        <begin position="425"/>
        <end position="469"/>
    </location>
</feature>
<keyword evidence="2 6" id="KW-0547">Nucleotide-binding</keyword>
<evidence type="ECO:0000256" key="4">
    <source>
        <dbReference type="ARBA" id="ARBA00023054"/>
    </source>
</evidence>
<feature type="binding site" evidence="6">
    <location>
        <begin position="32"/>
        <end position="39"/>
    </location>
    <ligand>
        <name>ATP</name>
        <dbReference type="ChEBI" id="CHEBI:30616"/>
    </ligand>
</feature>
<comment type="subunit">
    <text evidence="6">Homodimer.</text>
</comment>
<evidence type="ECO:0000259" key="8">
    <source>
        <dbReference type="SMART" id="SM00968"/>
    </source>
</evidence>
<dbReference type="HAMAP" id="MF_01894">
    <property type="entry name" value="Smc_prok"/>
    <property type="match status" value="1"/>
</dbReference>
<dbReference type="InterPro" id="IPR036277">
    <property type="entry name" value="SMC_hinge_sf"/>
</dbReference>
<dbReference type="SUPFAM" id="SSF52540">
    <property type="entry name" value="P-loop containing nucleoside triphosphate hydrolases"/>
    <property type="match status" value="1"/>
</dbReference>
<dbReference type="Gene3D" id="1.10.287.1490">
    <property type="match status" value="1"/>
</dbReference>
<dbReference type="STRING" id="996166.SAMN05192554_10928"/>
<evidence type="ECO:0000256" key="5">
    <source>
        <dbReference type="ARBA" id="ARBA00023125"/>
    </source>
</evidence>
<feature type="region of interest" description="Disordered" evidence="7">
    <location>
        <begin position="902"/>
        <end position="940"/>
    </location>
</feature>
<dbReference type="NCBIfam" id="TIGR02169">
    <property type="entry name" value="SMC_prok_A"/>
    <property type="match status" value="1"/>
</dbReference>
<dbReference type="NCBIfam" id="TIGR02168">
    <property type="entry name" value="SMC_prok_B"/>
    <property type="match status" value="1"/>
</dbReference>
<dbReference type="RefSeq" id="WP_089733211.1">
    <property type="nucleotide sequence ID" value="NZ_FNIA01000009.1"/>
</dbReference>
<dbReference type="InterPro" id="IPR011890">
    <property type="entry name" value="SMC_prok"/>
</dbReference>
<dbReference type="GO" id="GO:0007062">
    <property type="term" value="P:sister chromatid cohesion"/>
    <property type="evidence" value="ECO:0007669"/>
    <property type="project" value="InterPro"/>
</dbReference>
<dbReference type="SMART" id="SM00968">
    <property type="entry name" value="SMC_hinge"/>
    <property type="match status" value="1"/>
</dbReference>
<comment type="similarity">
    <text evidence="6">Belongs to the SMC family.</text>
</comment>
<reference evidence="9 10" key="1">
    <citation type="submission" date="2016-10" db="EMBL/GenBank/DDBJ databases">
        <authorList>
            <person name="de Groot N.N."/>
        </authorList>
    </citation>
    <scope>NUCLEOTIDE SEQUENCE [LARGE SCALE GENOMIC DNA]</scope>
    <source>
        <strain evidence="10">EB21,IBRC-M 10013,KCTC 4048</strain>
    </source>
</reference>
<dbReference type="Gene3D" id="6.10.140.920">
    <property type="match status" value="1"/>
</dbReference>
<keyword evidence="10" id="KW-1185">Reference proteome</keyword>
<proteinExistence type="inferred from homology"/>
<dbReference type="GO" id="GO:0003677">
    <property type="term" value="F:DNA binding"/>
    <property type="evidence" value="ECO:0007669"/>
    <property type="project" value="UniProtKB-UniRule"/>
</dbReference>
<feature type="compositionally biased region" description="Basic and acidic residues" evidence="7">
    <location>
        <begin position="425"/>
        <end position="443"/>
    </location>
</feature>
<keyword evidence="1 6" id="KW-0963">Cytoplasm</keyword>
<evidence type="ECO:0000256" key="2">
    <source>
        <dbReference type="ARBA" id="ARBA00022741"/>
    </source>
</evidence>
<dbReference type="Gene3D" id="1.20.1060.20">
    <property type="match status" value="1"/>
</dbReference>
<dbReference type="Gene3D" id="6.10.250.3110">
    <property type="match status" value="1"/>
</dbReference>
<dbReference type="PIRSF" id="PIRSF005719">
    <property type="entry name" value="SMC"/>
    <property type="match status" value="1"/>
</dbReference>
<dbReference type="Proteomes" id="UP000199370">
    <property type="component" value="Unassembled WGS sequence"/>
</dbReference>
<gene>
    <name evidence="6" type="primary">smc</name>
    <name evidence="9" type="ORF">SAMN05192554_10928</name>
</gene>
<evidence type="ECO:0000256" key="3">
    <source>
        <dbReference type="ARBA" id="ARBA00022840"/>
    </source>
</evidence>
<dbReference type="InterPro" id="IPR010935">
    <property type="entry name" value="SMC_hinge"/>
</dbReference>